<dbReference type="GO" id="GO:0005886">
    <property type="term" value="C:plasma membrane"/>
    <property type="evidence" value="ECO:0007669"/>
    <property type="project" value="TreeGrafter"/>
</dbReference>
<evidence type="ECO:0000313" key="3">
    <source>
        <dbReference type="Proteomes" id="UP000694419"/>
    </source>
</evidence>
<protein>
    <recommendedName>
        <fullName evidence="1">Peptidase M60 domain-containing protein</fullName>
    </recommendedName>
</protein>
<dbReference type="GO" id="GO:0090314">
    <property type="term" value="P:positive regulation of protein targeting to membrane"/>
    <property type="evidence" value="ECO:0007669"/>
    <property type="project" value="TreeGrafter"/>
</dbReference>
<dbReference type="InterPro" id="IPR051244">
    <property type="entry name" value="TCAF"/>
</dbReference>
<reference evidence="2" key="1">
    <citation type="submission" date="2025-08" db="UniProtKB">
        <authorList>
            <consortium name="Ensembl"/>
        </authorList>
    </citation>
    <scope>IDENTIFICATION</scope>
</reference>
<evidence type="ECO:0000313" key="2">
    <source>
        <dbReference type="Ensembl" id="ENSCPGP00000006791.1"/>
    </source>
</evidence>
<dbReference type="AlphaFoldDB" id="A0A8C3JGJ7"/>
<keyword evidence="3" id="KW-1185">Reference proteome</keyword>
<dbReference type="Pfam" id="PF13402">
    <property type="entry name" value="Peptidase_M60"/>
    <property type="match status" value="1"/>
</dbReference>
<proteinExistence type="predicted"/>
<dbReference type="Proteomes" id="UP000694419">
    <property type="component" value="Unplaced"/>
</dbReference>
<dbReference type="PANTHER" id="PTHR15730">
    <property type="entry name" value="EXPERIMENTAL AUTOIMMUNE PROSTATITIS ANTIGEN 2-RELATED"/>
    <property type="match status" value="1"/>
</dbReference>
<organism evidence="2 3">
    <name type="scientific">Calidris pygmaea</name>
    <name type="common">Spoon-billed sandpiper</name>
    <dbReference type="NCBI Taxonomy" id="425635"/>
    <lineage>
        <taxon>Eukaryota</taxon>
        <taxon>Metazoa</taxon>
        <taxon>Chordata</taxon>
        <taxon>Craniata</taxon>
        <taxon>Vertebrata</taxon>
        <taxon>Euteleostomi</taxon>
        <taxon>Archelosauria</taxon>
        <taxon>Archosauria</taxon>
        <taxon>Dinosauria</taxon>
        <taxon>Saurischia</taxon>
        <taxon>Theropoda</taxon>
        <taxon>Coelurosauria</taxon>
        <taxon>Aves</taxon>
        <taxon>Neognathae</taxon>
        <taxon>Neoaves</taxon>
        <taxon>Charadriiformes</taxon>
        <taxon>Scolopacidae</taxon>
        <taxon>Calidris</taxon>
    </lineage>
</organism>
<reference evidence="2" key="2">
    <citation type="submission" date="2025-09" db="UniProtKB">
        <authorList>
            <consortium name="Ensembl"/>
        </authorList>
    </citation>
    <scope>IDENTIFICATION</scope>
</reference>
<dbReference type="Gene3D" id="1.10.390.30">
    <property type="entry name" value="Peptidase M60, enhancin-like domain 3"/>
    <property type="match status" value="1"/>
</dbReference>
<dbReference type="PANTHER" id="PTHR15730:SF5">
    <property type="entry name" value="SI:CH211-210B2.2-RELATED"/>
    <property type="match status" value="1"/>
</dbReference>
<dbReference type="InterPro" id="IPR031161">
    <property type="entry name" value="Peptidase_M60_dom"/>
</dbReference>
<sequence>MNAMARLAAIPATFPKPERMVADVQISHDWLWFTFPAGSMPAGYPVTRHLEPVTEVVDVHNLNGSFPLTTKAICSLWSVYVNETVVGIPRDKTHNALALEFRKRRIQDYIENGAQLKDWEVFTALKTYLQTFGWEAFIEIVSEYQNISEVPDDNDSKINLWADTFSHLVKKNLTPFFKAWAWPIKEGLSQQLAVSFPSWSDDPMKQYIS</sequence>
<evidence type="ECO:0000259" key="1">
    <source>
        <dbReference type="Pfam" id="PF13402"/>
    </source>
</evidence>
<dbReference type="GO" id="GO:0044325">
    <property type="term" value="F:transmembrane transporter binding"/>
    <property type="evidence" value="ECO:0007669"/>
    <property type="project" value="TreeGrafter"/>
</dbReference>
<dbReference type="InterPro" id="IPR042279">
    <property type="entry name" value="Pep_M60_3"/>
</dbReference>
<dbReference type="Ensembl" id="ENSCPGT00000007470.1">
    <property type="protein sequence ID" value="ENSCPGP00000006791.1"/>
    <property type="gene ID" value="ENSCPGG00000004866.1"/>
</dbReference>
<feature type="domain" description="Peptidase M60" evidence="1">
    <location>
        <begin position="5"/>
        <end position="180"/>
    </location>
</feature>
<name>A0A8C3JGJ7_9CHAR</name>
<accession>A0A8C3JGJ7</accession>